<dbReference type="AlphaFoldDB" id="A8SKF5"/>
<gene>
    <name evidence="2" type="ORF">PEPMIC_00667</name>
</gene>
<reference evidence="2 3" key="1">
    <citation type="submission" date="2007-09" db="EMBL/GenBank/DDBJ databases">
        <title>Draft genome sequence of Peptostreptococcus micros (ATCC 33270).</title>
        <authorList>
            <person name="Sudarsanam P."/>
            <person name="Ley R."/>
            <person name="Guruge J."/>
            <person name="Turnbaugh P.J."/>
            <person name="Mahowald M."/>
            <person name="Liep D."/>
            <person name="Gordon J."/>
        </authorList>
    </citation>
    <scope>NUCLEOTIDE SEQUENCE [LARGE SCALE GENOMIC DNA]</scope>
    <source>
        <strain evidence="2 3">ATCC 33270</strain>
    </source>
</reference>
<evidence type="ECO:0000313" key="2">
    <source>
        <dbReference type="EMBL" id="EDP24088.1"/>
    </source>
</evidence>
<protein>
    <submittedName>
        <fullName evidence="2">Uncharacterized protein</fullName>
    </submittedName>
</protein>
<keyword evidence="1" id="KW-0472">Membrane</keyword>
<feature type="transmembrane region" description="Helical" evidence="1">
    <location>
        <begin position="21"/>
        <end position="40"/>
    </location>
</feature>
<dbReference type="HOGENOM" id="CLU_3219729_0_0_9"/>
<keyword evidence="1" id="KW-0812">Transmembrane</keyword>
<name>A8SKF5_9FIRM</name>
<evidence type="ECO:0000313" key="3">
    <source>
        <dbReference type="Proteomes" id="UP000003162"/>
    </source>
</evidence>
<evidence type="ECO:0000256" key="1">
    <source>
        <dbReference type="SAM" id="Phobius"/>
    </source>
</evidence>
<accession>A8SKF5</accession>
<dbReference type="EMBL" id="ABEE02000016">
    <property type="protein sequence ID" value="EDP24088.1"/>
    <property type="molecule type" value="Genomic_DNA"/>
</dbReference>
<comment type="caution">
    <text evidence="2">The sequence shown here is derived from an EMBL/GenBank/DDBJ whole genome shotgun (WGS) entry which is preliminary data.</text>
</comment>
<proteinExistence type="predicted"/>
<reference evidence="2 3" key="2">
    <citation type="submission" date="2007-09" db="EMBL/GenBank/DDBJ databases">
        <authorList>
            <person name="Fulton L."/>
            <person name="Clifton S."/>
            <person name="Fulton B."/>
            <person name="Xu J."/>
            <person name="Minx P."/>
            <person name="Pepin K.H."/>
            <person name="Johnson M."/>
            <person name="Thiruvilangam P."/>
            <person name="Bhonagiri V."/>
            <person name="Nash W.E."/>
            <person name="Mardis E.R."/>
            <person name="Wilson R.K."/>
        </authorList>
    </citation>
    <scope>NUCLEOTIDE SEQUENCE [LARGE SCALE GENOMIC DNA]</scope>
    <source>
        <strain evidence="2 3">ATCC 33270</strain>
    </source>
</reference>
<dbReference type="Proteomes" id="UP000003162">
    <property type="component" value="Unassembled WGS sequence"/>
</dbReference>
<organism evidence="2 3">
    <name type="scientific">Parvimonas micra ATCC 33270</name>
    <dbReference type="NCBI Taxonomy" id="411465"/>
    <lineage>
        <taxon>Bacteria</taxon>
        <taxon>Bacillati</taxon>
        <taxon>Bacillota</taxon>
        <taxon>Tissierellia</taxon>
        <taxon>Tissierellales</taxon>
        <taxon>Peptoniphilaceae</taxon>
        <taxon>Parvimonas</taxon>
    </lineage>
</organism>
<sequence length="44" mass="5171">MRSNKVPGYPPDAKHRGRVGFLLYCNLLTFLFQKYLQTYINPPI</sequence>
<keyword evidence="1" id="KW-1133">Transmembrane helix</keyword>